<proteinExistence type="predicted"/>
<dbReference type="CDD" id="cd07067">
    <property type="entry name" value="HP_PGM_like"/>
    <property type="match status" value="1"/>
</dbReference>
<dbReference type="EMBL" id="WBJZ01000005">
    <property type="protein sequence ID" value="KAB1659604.1"/>
    <property type="molecule type" value="Genomic_DNA"/>
</dbReference>
<dbReference type="Gene3D" id="3.40.50.1240">
    <property type="entry name" value="Phosphoglycerate mutase-like"/>
    <property type="match status" value="1"/>
</dbReference>
<gene>
    <name evidence="3" type="ORF">F8O01_04870</name>
</gene>
<name>A0A7J5C0B8_9MICO</name>
<dbReference type="SMART" id="SM00855">
    <property type="entry name" value="PGAM"/>
    <property type="match status" value="1"/>
</dbReference>
<keyword evidence="4" id="KW-1185">Reference proteome</keyword>
<feature type="active site" description="Tele-phosphohistidine intermediate" evidence="1">
    <location>
        <position position="17"/>
    </location>
</feature>
<dbReference type="PANTHER" id="PTHR48100:SF44">
    <property type="entry name" value="PHOSPHATASE C1620.13-RELATED"/>
    <property type="match status" value="1"/>
</dbReference>
<dbReference type="SUPFAM" id="SSF53254">
    <property type="entry name" value="Phosphoglycerate mutase-like"/>
    <property type="match status" value="1"/>
</dbReference>
<sequence>MGVTDSRSAMHIGLIRHGETDWNTGGLLQGRSDIPLNRRGLEQASQAGFMLARRGWCAVYSSPLTRAVATAERIASATGLPAPTPIADLIERDFGRFEGRSYFRTDGTPVDLADPSVESEDAVLARVLPALRDVARSHHDEDVLVVSHGSVILSVLDHVMGGQGPIIGNSTLSIIEVDAGGGMHVTLAGGFPVDSRTDEPRDWRH</sequence>
<evidence type="ECO:0000313" key="4">
    <source>
        <dbReference type="Proteomes" id="UP000467240"/>
    </source>
</evidence>
<dbReference type="GO" id="GO:0016791">
    <property type="term" value="F:phosphatase activity"/>
    <property type="evidence" value="ECO:0007669"/>
    <property type="project" value="TreeGrafter"/>
</dbReference>
<dbReference type="InterPro" id="IPR029033">
    <property type="entry name" value="His_PPase_superfam"/>
</dbReference>
<feature type="binding site" evidence="2">
    <location>
        <begin position="16"/>
        <end position="23"/>
    </location>
    <ligand>
        <name>substrate</name>
    </ligand>
</feature>
<evidence type="ECO:0000256" key="1">
    <source>
        <dbReference type="PIRSR" id="PIRSR613078-1"/>
    </source>
</evidence>
<protein>
    <submittedName>
        <fullName evidence="3">Histidine phosphatase family protein</fullName>
    </submittedName>
</protein>
<dbReference type="InterPro" id="IPR001345">
    <property type="entry name" value="PG/BPGM_mutase_AS"/>
</dbReference>
<feature type="active site" description="Proton donor/acceptor" evidence="1">
    <location>
        <position position="91"/>
    </location>
</feature>
<evidence type="ECO:0000256" key="2">
    <source>
        <dbReference type="PIRSR" id="PIRSR613078-2"/>
    </source>
</evidence>
<reference evidence="3 4" key="1">
    <citation type="submission" date="2019-09" db="EMBL/GenBank/DDBJ databases">
        <title>Phylogeny of genus Pseudoclavibacter and closely related genus.</title>
        <authorList>
            <person name="Li Y."/>
        </authorList>
    </citation>
    <scope>NUCLEOTIDE SEQUENCE [LARGE SCALE GENOMIC DNA]</scope>
    <source>
        <strain evidence="3 4">DSM 23821</strain>
    </source>
</reference>
<dbReference type="PROSITE" id="PS00175">
    <property type="entry name" value="PG_MUTASE"/>
    <property type="match status" value="1"/>
</dbReference>
<dbReference type="InterPro" id="IPR013078">
    <property type="entry name" value="His_Pase_superF_clade-1"/>
</dbReference>
<accession>A0A7J5C0B8</accession>
<dbReference type="OrthoDB" id="4697614at2"/>
<evidence type="ECO:0000313" key="3">
    <source>
        <dbReference type="EMBL" id="KAB1659604.1"/>
    </source>
</evidence>
<comment type="caution">
    <text evidence="3">The sequence shown here is derived from an EMBL/GenBank/DDBJ whole genome shotgun (WGS) entry which is preliminary data.</text>
</comment>
<dbReference type="Pfam" id="PF00300">
    <property type="entry name" value="His_Phos_1"/>
    <property type="match status" value="1"/>
</dbReference>
<dbReference type="Proteomes" id="UP000467240">
    <property type="component" value="Unassembled WGS sequence"/>
</dbReference>
<dbReference type="AlphaFoldDB" id="A0A7J5C0B8"/>
<feature type="binding site" evidence="2">
    <location>
        <position position="66"/>
    </location>
    <ligand>
        <name>substrate</name>
    </ligand>
</feature>
<dbReference type="PANTHER" id="PTHR48100">
    <property type="entry name" value="BROAD-SPECIFICITY PHOSPHATASE YOR283W-RELATED"/>
    <property type="match status" value="1"/>
</dbReference>
<dbReference type="GO" id="GO:0005829">
    <property type="term" value="C:cytosol"/>
    <property type="evidence" value="ECO:0007669"/>
    <property type="project" value="TreeGrafter"/>
</dbReference>
<organism evidence="3 4">
    <name type="scientific">Pseudoclavibacter chungangensis</name>
    <dbReference type="NCBI Taxonomy" id="587635"/>
    <lineage>
        <taxon>Bacteria</taxon>
        <taxon>Bacillati</taxon>
        <taxon>Actinomycetota</taxon>
        <taxon>Actinomycetes</taxon>
        <taxon>Micrococcales</taxon>
        <taxon>Microbacteriaceae</taxon>
        <taxon>Pseudoclavibacter</taxon>
    </lineage>
</organism>
<dbReference type="InterPro" id="IPR050275">
    <property type="entry name" value="PGM_Phosphatase"/>
</dbReference>